<reference evidence="1" key="1">
    <citation type="submission" date="2023-07" db="EMBL/GenBank/DDBJ databases">
        <title>Sorghum-associated microbial communities from plants grown in Nebraska, USA.</title>
        <authorList>
            <person name="Schachtman D."/>
        </authorList>
    </citation>
    <scope>NUCLEOTIDE SEQUENCE</scope>
    <source>
        <strain evidence="1">2697</strain>
    </source>
</reference>
<dbReference type="Proteomes" id="UP001246858">
    <property type="component" value="Unassembled WGS sequence"/>
</dbReference>
<comment type="caution">
    <text evidence="1">The sequence shown here is derived from an EMBL/GenBank/DDBJ whole genome shotgun (WGS) entry which is preliminary data.</text>
</comment>
<keyword evidence="2" id="KW-1185">Reference proteome</keyword>
<accession>A0ACC6L1U7</accession>
<gene>
    <name evidence="1" type="ORF">J2X78_003932</name>
</gene>
<organism evidence="1 2">
    <name type="scientific">Pedobacter africanus</name>
    <dbReference type="NCBI Taxonomy" id="151894"/>
    <lineage>
        <taxon>Bacteria</taxon>
        <taxon>Pseudomonadati</taxon>
        <taxon>Bacteroidota</taxon>
        <taxon>Sphingobacteriia</taxon>
        <taxon>Sphingobacteriales</taxon>
        <taxon>Sphingobacteriaceae</taxon>
        <taxon>Pedobacter</taxon>
    </lineage>
</organism>
<proteinExistence type="predicted"/>
<evidence type="ECO:0000313" key="2">
    <source>
        <dbReference type="Proteomes" id="UP001246858"/>
    </source>
</evidence>
<name>A0ACC6L1U7_9SPHI</name>
<evidence type="ECO:0000313" key="1">
    <source>
        <dbReference type="EMBL" id="MDR6785347.1"/>
    </source>
</evidence>
<protein>
    <submittedName>
        <fullName evidence="1">Type IX secretion system PorP/SprF family membrane protein</fullName>
    </submittedName>
</protein>
<dbReference type="EMBL" id="JAVDTF010000004">
    <property type="protein sequence ID" value="MDR6785347.1"/>
    <property type="molecule type" value="Genomic_DNA"/>
</dbReference>
<sequence>MKTMNKYIVVLFIIFPFVKSNAQLNPMTAVYYQNQYLANPAMAGLQQQLTLNAGIRQQFSTMPGAPFSQFVTADYGFAGKAALGLQVHNDRAGLLKRTRAAASFAYHLPLDEASRQLSFGLSLSFADDDINVAAMRGDYDDLDVYGVNMRDTYLDGDFGIAYRTDRLQVQGALTNLKRLLKKDTYHASDQPIFFTAVSYRIPLSFATAEPKVVYRGVNGYRNLLDAGVNFEFSSPTVSKVNLLALYHSAGSATFGIGINWNNRLAVNGMYTTNTSPLQGYTTGDYELGISYSIFNK</sequence>